<comment type="caution">
    <text evidence="2">The sequence shown here is derived from an EMBL/GenBank/DDBJ whole genome shotgun (WGS) entry which is preliminary data.</text>
</comment>
<dbReference type="InterPro" id="IPR029127">
    <property type="entry name" value="MvaI_BcnI"/>
</dbReference>
<evidence type="ECO:0000313" key="3">
    <source>
        <dbReference type="Proteomes" id="UP000522313"/>
    </source>
</evidence>
<sequence>MLRITSLDQLATLFRGQGVRTAYVKHLSAKQDNSKNQIYLGSGLDGVTNLFPATIIARSASESTNKRKSAAGIPKIEAKLDFAWLGATGDRRPAPHTRIIDYFQYPEVRMSGFLRESDGPQSLVRDRQAEYGRRILVMGTAADDTVVGVVLTERDDPLVANFPELPLAARGGVLRTLVIGGAPDASPAALIHDQMSAVVKGGWYSSRINRGGVIQPFAGAQGGGYTLEALLGVAANGKKAPDLHGYEIKSYSGNRISLMTPTPDRGFQGTHPFRAFMERWGREGDKADGSRRFTGMYRCGSVNDRTRLELIVRGYDRSSGTFADAADVSVDLVHADTGEVAAGWSLEKLANCWNAKHTNALYIMVGKRDGHGGAEYAFGPEWLIGQGTDVWRLLRAIDSGLVFYDPADTIYADGKPKVRSQWRINARDLPKAMTVLYAASHTAAADAAALPYAPSSTSTVELQPMLL</sequence>
<evidence type="ECO:0000259" key="1">
    <source>
        <dbReference type="Pfam" id="PF15515"/>
    </source>
</evidence>
<organism evidence="2 3">
    <name type="scientific">Sphingomonas endophytica</name>
    <dbReference type="NCBI Taxonomy" id="869719"/>
    <lineage>
        <taxon>Bacteria</taxon>
        <taxon>Pseudomonadati</taxon>
        <taxon>Pseudomonadota</taxon>
        <taxon>Alphaproteobacteria</taxon>
        <taxon>Sphingomonadales</taxon>
        <taxon>Sphingomonadaceae</taxon>
        <taxon>Sphingomonas</taxon>
    </lineage>
</organism>
<dbReference type="RefSeq" id="WP_184504154.1">
    <property type="nucleotide sequence ID" value="NZ_JACHBT010000003.1"/>
</dbReference>
<name>A0A7X0J9W9_9SPHN</name>
<gene>
    <name evidence="2" type="ORF">F4693_000695</name>
</gene>
<reference evidence="2 3" key="1">
    <citation type="submission" date="2020-08" db="EMBL/GenBank/DDBJ databases">
        <title>The Agave Microbiome: Exploring the role of microbial communities in plant adaptations to desert environments.</title>
        <authorList>
            <person name="Partida-Martinez L.P."/>
        </authorList>
    </citation>
    <scope>NUCLEOTIDE SEQUENCE [LARGE SCALE GENOMIC DNA]</scope>
    <source>
        <strain evidence="2 3">AS3.13</strain>
    </source>
</reference>
<dbReference type="Pfam" id="PF15515">
    <property type="entry name" value="MvaI_BcnI"/>
    <property type="match status" value="1"/>
</dbReference>
<reference evidence="2 3" key="2">
    <citation type="submission" date="2020-08" db="EMBL/GenBank/DDBJ databases">
        <authorList>
            <person name="Partida-Martinez L."/>
            <person name="Huntemann M."/>
            <person name="Clum A."/>
            <person name="Wang J."/>
            <person name="Palaniappan K."/>
            <person name="Ritter S."/>
            <person name="Chen I.-M."/>
            <person name="Stamatis D."/>
            <person name="Reddy T."/>
            <person name="O'Malley R."/>
            <person name="Daum C."/>
            <person name="Shapiro N."/>
            <person name="Ivanova N."/>
            <person name="Kyrpides N."/>
            <person name="Woyke T."/>
        </authorList>
    </citation>
    <scope>NUCLEOTIDE SEQUENCE [LARGE SCALE GENOMIC DNA]</scope>
    <source>
        <strain evidence="2 3">AS3.13</strain>
    </source>
</reference>
<proteinExistence type="predicted"/>
<dbReference type="InterPro" id="IPR043004">
    <property type="entry name" value="MvaI_BcnI_cat"/>
</dbReference>
<feature type="domain" description="MvaI/BcnI restriction endonuclease" evidence="1">
    <location>
        <begin position="196"/>
        <end position="430"/>
    </location>
</feature>
<protein>
    <recommendedName>
        <fullName evidence="1">MvaI/BcnI restriction endonuclease domain-containing protein</fullName>
    </recommendedName>
</protein>
<dbReference type="EMBL" id="JACHBT010000003">
    <property type="protein sequence ID" value="MBB6503740.1"/>
    <property type="molecule type" value="Genomic_DNA"/>
</dbReference>
<dbReference type="Proteomes" id="UP000522313">
    <property type="component" value="Unassembled WGS sequence"/>
</dbReference>
<accession>A0A7X0J9W9</accession>
<dbReference type="Gene3D" id="3.40.210.20">
    <property type="entry name" value="MvaI/BcnI restriction endonuclease, catalytic domain"/>
    <property type="match status" value="1"/>
</dbReference>
<evidence type="ECO:0000313" key="2">
    <source>
        <dbReference type="EMBL" id="MBB6503740.1"/>
    </source>
</evidence>
<dbReference type="AlphaFoldDB" id="A0A7X0J9W9"/>